<dbReference type="NCBIfam" id="TIGR03123">
    <property type="entry name" value="one_C_unchar_1"/>
    <property type="match status" value="1"/>
</dbReference>
<reference evidence="2" key="1">
    <citation type="submission" date="2005-06" db="EMBL/GenBank/DDBJ databases">
        <title>First Genome Data from Uncultured Upland Soil Cluster a Methanotrophs Provide Further Evidence for a Close Phylogenetic Relationship to Methylocapsa acidiphila B2 and High-Affinity Methanotrophy Based on pMMO.</title>
        <authorList>
            <person name="Ricke P."/>
            <person name="Kube M."/>
            <person name="Nakagawa S."/>
            <person name="Erkel C."/>
            <person name="Reinhardt R."/>
            <person name="Liesack W."/>
        </authorList>
    </citation>
    <scope>NUCLEOTIDE SEQUENCE</scope>
</reference>
<sequence>MIAMETIIGWDIGGAHLKAARVENGIVAAAVQIACPLWLGLAELDRAFGEALADIGAAPLNAVTMTGELCDAFATREDGVEGVAKIAARILTPGRTWFYAGRSGFVDGGGVEAHARDIASANWHASATLAGLRMREALFVDIGSTTTDIIPIAEGRAAALGYSDAQRLTHGELVYTGLVRTFLMAGPKRVPFGGQWTPLMNEWFATTADVYRILGELPEEADMTDSADGREKTKPASRARLARMIGRDASEADDDAWDRLARIFAEAQLREIMDAAELILSRGLVGCDAPVVGAGVGRGLVKKLAARLDRPFIAFDDLIEAAPETRSKACDCAPASAVALIAADYFDA</sequence>
<dbReference type="GO" id="GO:0016787">
    <property type="term" value="F:hydrolase activity"/>
    <property type="evidence" value="ECO:0007669"/>
    <property type="project" value="InterPro"/>
</dbReference>
<name>Q2VNQ1_METAI</name>
<dbReference type="InterPro" id="IPR043129">
    <property type="entry name" value="ATPase_NBD"/>
</dbReference>
<dbReference type="InterPro" id="IPR002821">
    <property type="entry name" value="Hydantoinase_A"/>
</dbReference>
<evidence type="ECO:0000313" key="2">
    <source>
        <dbReference type="EMBL" id="CAJ01581.2"/>
    </source>
</evidence>
<gene>
    <name evidence="2" type="ORF">orf3</name>
</gene>
<keyword evidence="2" id="KW-0418">Kinase</keyword>
<dbReference type="GO" id="GO:0016301">
    <property type="term" value="F:kinase activity"/>
    <property type="evidence" value="ECO:0007669"/>
    <property type="project" value="UniProtKB-KW"/>
</dbReference>
<keyword evidence="2" id="KW-0808">Transferase</keyword>
<dbReference type="Gene3D" id="3.30.420.40">
    <property type="match status" value="1"/>
</dbReference>
<evidence type="ECO:0000259" key="1">
    <source>
        <dbReference type="Pfam" id="PF01968"/>
    </source>
</evidence>
<feature type="domain" description="Hydantoinase A/oxoprolinase" evidence="1">
    <location>
        <begin position="61"/>
        <end position="308"/>
    </location>
</feature>
<organism evidence="2">
    <name type="scientific">Methylocapsa acidiphila</name>
    <dbReference type="NCBI Taxonomy" id="133552"/>
    <lineage>
        <taxon>Bacteria</taxon>
        <taxon>Pseudomonadati</taxon>
        <taxon>Pseudomonadota</taxon>
        <taxon>Alphaproteobacteria</taxon>
        <taxon>Hyphomicrobiales</taxon>
        <taxon>Beijerinckiaceae</taxon>
        <taxon>Methylocapsa</taxon>
    </lineage>
</organism>
<accession>Q2VNQ1</accession>
<dbReference type="AlphaFoldDB" id="Q2VNQ1"/>
<dbReference type="InterPro" id="IPR002756">
    <property type="entry name" value="MfnF"/>
</dbReference>
<dbReference type="EMBL" id="CT005238">
    <property type="protein sequence ID" value="CAJ01581.2"/>
    <property type="molecule type" value="Genomic_DNA"/>
</dbReference>
<protein>
    <submittedName>
        <fullName evidence="2">Predicted transcriptional regulator/sugar kinase, (COG1548)</fullName>
    </submittedName>
</protein>
<dbReference type="Gene3D" id="3.30.420.190">
    <property type="entry name" value="conserved archaeal protein q6m145"/>
    <property type="match status" value="1"/>
</dbReference>
<proteinExistence type="predicted"/>
<dbReference type="Pfam" id="PF01968">
    <property type="entry name" value="Hydantoinase_A"/>
    <property type="match status" value="1"/>
</dbReference>
<dbReference type="SUPFAM" id="SSF53067">
    <property type="entry name" value="Actin-like ATPase domain"/>
    <property type="match status" value="1"/>
</dbReference>